<evidence type="ECO:0000256" key="2">
    <source>
        <dbReference type="ARBA" id="ARBA00009923"/>
    </source>
</evidence>
<dbReference type="FunFam" id="3.40.33.10:FF:000008">
    <property type="entry name" value="GLI pathogenesis-related 1 (Glioma)"/>
    <property type="match status" value="1"/>
</dbReference>
<feature type="region of interest" description="Disordered" evidence="5">
    <location>
        <begin position="226"/>
        <end position="280"/>
    </location>
</feature>
<protein>
    <submittedName>
        <fullName evidence="8">GLI pathosis related 1</fullName>
    </submittedName>
</protein>
<feature type="domain" description="SCP" evidence="7">
    <location>
        <begin position="34"/>
        <end position="185"/>
    </location>
</feature>
<dbReference type="PANTHER" id="PTHR10334">
    <property type="entry name" value="CYSTEINE-RICH SECRETORY PROTEIN-RELATED"/>
    <property type="match status" value="1"/>
</dbReference>
<comment type="subcellular location">
    <subcellularLocation>
        <location evidence="1">Membrane</location>
    </subcellularLocation>
</comment>
<dbReference type="InterPro" id="IPR014044">
    <property type="entry name" value="CAP_dom"/>
</dbReference>
<dbReference type="PRINTS" id="PR00837">
    <property type="entry name" value="V5TPXLIKE"/>
</dbReference>
<dbReference type="RefSeq" id="NP_001383301.1">
    <property type="nucleotide sequence ID" value="NM_001396372.1"/>
</dbReference>
<dbReference type="Pfam" id="PF00188">
    <property type="entry name" value="CAP"/>
    <property type="match status" value="1"/>
</dbReference>
<dbReference type="CTD" id="11010"/>
<organism evidence="8 9">
    <name type="scientific">Gallus gallus</name>
    <name type="common">Chicken</name>
    <dbReference type="NCBI Taxonomy" id="9031"/>
    <lineage>
        <taxon>Eukaryota</taxon>
        <taxon>Metazoa</taxon>
        <taxon>Chordata</taxon>
        <taxon>Craniata</taxon>
        <taxon>Vertebrata</taxon>
        <taxon>Euteleostomi</taxon>
        <taxon>Archelosauria</taxon>
        <taxon>Archosauria</taxon>
        <taxon>Dinosauria</taxon>
        <taxon>Saurischia</taxon>
        <taxon>Theropoda</taxon>
        <taxon>Coelurosauria</taxon>
        <taxon>Aves</taxon>
        <taxon>Neognathae</taxon>
        <taxon>Galloanserae</taxon>
        <taxon>Galliformes</taxon>
        <taxon>Phasianidae</taxon>
        <taxon>Phasianinae</taxon>
        <taxon>Gallus</taxon>
    </lineage>
</organism>
<dbReference type="InterPro" id="IPR002413">
    <property type="entry name" value="V5_allergen-like"/>
</dbReference>
<dbReference type="InterPro" id="IPR034121">
    <property type="entry name" value="SCP_GLIPR-1-like"/>
</dbReference>
<dbReference type="PROSITE" id="PS01009">
    <property type="entry name" value="CRISP_1"/>
    <property type="match status" value="1"/>
</dbReference>
<evidence type="ECO:0000256" key="5">
    <source>
        <dbReference type="SAM" id="MobiDB-lite"/>
    </source>
</evidence>
<feature type="compositionally biased region" description="Pro residues" evidence="5">
    <location>
        <begin position="229"/>
        <end position="277"/>
    </location>
</feature>
<dbReference type="SUPFAM" id="SSF55797">
    <property type="entry name" value="PR-1-like"/>
    <property type="match status" value="1"/>
</dbReference>
<dbReference type="CDD" id="cd05385">
    <property type="entry name" value="CAP_GLIPR1-like"/>
    <property type="match status" value="1"/>
</dbReference>
<keyword evidence="9" id="KW-1185">Reference proteome</keyword>
<proteinExistence type="inferred from homology"/>
<feature type="chain" id="PRO_5036484497" evidence="6">
    <location>
        <begin position="19"/>
        <end position="320"/>
    </location>
</feature>
<dbReference type="GO" id="GO:0016020">
    <property type="term" value="C:membrane"/>
    <property type="evidence" value="ECO:0007669"/>
    <property type="project" value="UniProtKB-SubCell"/>
</dbReference>
<reference evidence="8" key="1">
    <citation type="submission" date="2020-11" db="EMBL/GenBank/DDBJ databases">
        <title>Gallus gallus (Chicken) genome, bGalGal1, GRCg7b, maternal haplotype autosomes + Z &amp; W.</title>
        <authorList>
            <person name="Warren W."/>
            <person name="Formenti G."/>
            <person name="Fedrigo O."/>
            <person name="Haase B."/>
            <person name="Mountcastle J."/>
            <person name="Balacco J."/>
            <person name="Tracey A."/>
            <person name="Schneider V."/>
            <person name="Okimoto R."/>
            <person name="Cheng H."/>
            <person name="Hawken R."/>
            <person name="Howe K."/>
            <person name="Jarvis E.D."/>
        </authorList>
    </citation>
    <scope>NUCLEOTIDE SEQUENCE [LARGE SCALE GENOMIC DNA]</scope>
    <source>
        <strain evidence="8">Broiler</strain>
    </source>
</reference>
<keyword evidence="3 6" id="KW-0732">Signal</keyword>
<feature type="signal peptide" evidence="6">
    <location>
        <begin position="1"/>
        <end position="18"/>
    </location>
</feature>
<dbReference type="PRINTS" id="PR00838">
    <property type="entry name" value="V5ALLERGEN"/>
</dbReference>
<evidence type="ECO:0000256" key="6">
    <source>
        <dbReference type="SAM" id="SignalP"/>
    </source>
</evidence>
<keyword evidence="4" id="KW-0472">Membrane</keyword>
<dbReference type="OrthoDB" id="43654at2759"/>
<reference evidence="8" key="3">
    <citation type="submission" date="2025-09" db="UniProtKB">
        <authorList>
            <consortium name="Ensembl"/>
        </authorList>
    </citation>
    <scope>IDENTIFICATION</scope>
    <source>
        <strain evidence="8">broiler</strain>
    </source>
</reference>
<dbReference type="AlphaFoldDB" id="A0A8V0YPF3"/>
<dbReference type="InterPro" id="IPR018244">
    <property type="entry name" value="Allrgn_V5/Tpx1_CS"/>
</dbReference>
<dbReference type="GO" id="GO:0005615">
    <property type="term" value="C:extracellular space"/>
    <property type="evidence" value="ECO:0000318"/>
    <property type="project" value="GO_Central"/>
</dbReference>
<dbReference type="GeneID" id="427869"/>
<dbReference type="GeneTree" id="ENSGT00940000165853"/>
<accession>A0A8V0YPF3</accession>
<sequence>MKITFFFALLFMCELFVCHHTYEQYPLPDIEDAKFIEDCVRAHNDFRSKVNPPASNMLRMSWDPALAKSAKAWAKRCMFEHNMYLKIPQKMHPTFPSIGENIWTGTATIFSVHTALTDWFDEVKSYDFNTRRCSDMCGHYTQVVWATSYKVGCAVHFCHRIHNLQGFNKVAHFVCDYGPAGNYPTKPYKAGRPCSGCSNDQCVDNLCVNAEREKLISYANWYPDWDTEPQPPQPRPPQSPAPRPPAPRPPAPRPPAPRPPAPQPPAPRPPAQTPPAGQPHSSCDHYCVSVLILRPLFLVLSTVGVLFARRWFPHMFIYVQ</sequence>
<name>A0A8V0YPF3_CHICK</name>
<dbReference type="InterPro" id="IPR035940">
    <property type="entry name" value="CAP_sf"/>
</dbReference>
<dbReference type="Ensembl" id="ENSGALT00010031017.1">
    <property type="protein sequence ID" value="ENSGALP00010018028.1"/>
    <property type="gene ID" value="ENSGALG00010012924.1"/>
</dbReference>
<reference evidence="8" key="2">
    <citation type="submission" date="2025-08" db="UniProtKB">
        <authorList>
            <consortium name="Ensembl"/>
        </authorList>
    </citation>
    <scope>IDENTIFICATION</scope>
    <source>
        <strain evidence="8">broiler</strain>
    </source>
</reference>
<comment type="similarity">
    <text evidence="2">Belongs to the CRISP family.</text>
</comment>
<evidence type="ECO:0000256" key="4">
    <source>
        <dbReference type="ARBA" id="ARBA00023136"/>
    </source>
</evidence>
<dbReference type="Gene3D" id="3.40.33.10">
    <property type="entry name" value="CAP"/>
    <property type="match status" value="1"/>
</dbReference>
<dbReference type="OMA" id="RHRNTEY"/>
<evidence type="ECO:0000259" key="7">
    <source>
        <dbReference type="SMART" id="SM00198"/>
    </source>
</evidence>
<evidence type="ECO:0000256" key="3">
    <source>
        <dbReference type="ARBA" id="ARBA00022729"/>
    </source>
</evidence>
<dbReference type="Proteomes" id="UP000000539">
    <property type="component" value="Chromosome 1"/>
</dbReference>
<gene>
    <name evidence="8" type="primary">GLIPR1</name>
</gene>
<dbReference type="SMART" id="SM00198">
    <property type="entry name" value="SCP"/>
    <property type="match status" value="1"/>
</dbReference>
<evidence type="ECO:0000313" key="8">
    <source>
        <dbReference type="Ensembl" id="ENSGALP00010018028.1"/>
    </source>
</evidence>
<evidence type="ECO:0000313" key="9">
    <source>
        <dbReference type="Proteomes" id="UP000000539"/>
    </source>
</evidence>
<dbReference type="SMR" id="A0A8V0YPF3"/>
<evidence type="ECO:0000256" key="1">
    <source>
        <dbReference type="ARBA" id="ARBA00004370"/>
    </source>
</evidence>
<dbReference type="InterPro" id="IPR001283">
    <property type="entry name" value="CRISP-related"/>
</dbReference>